<feature type="compositionally biased region" description="Basic residues" evidence="1">
    <location>
        <begin position="67"/>
        <end position="87"/>
    </location>
</feature>
<name>A0A6C0BQL3_9ZZZZ</name>
<dbReference type="AlphaFoldDB" id="A0A6C0BQL3"/>
<proteinExistence type="predicted"/>
<accession>A0A6C0BQL3</accession>
<evidence type="ECO:0000256" key="1">
    <source>
        <dbReference type="SAM" id="MobiDB-lite"/>
    </source>
</evidence>
<sequence length="93" mass="10377">MKDKSNGSIDTDIKGNIVSGDFNAVPCGLVVDIHKNTLSRPVKEMGVIPTYIYDKLFLNAQYNPSKAGRRNKKGPSTLKQRKVKKNTKKDIKD</sequence>
<evidence type="ECO:0000313" key="2">
    <source>
        <dbReference type="EMBL" id="QHS94735.1"/>
    </source>
</evidence>
<reference evidence="2" key="1">
    <citation type="journal article" date="2020" name="Nature">
        <title>Giant virus diversity and host interactions through global metagenomics.</title>
        <authorList>
            <person name="Schulz F."/>
            <person name="Roux S."/>
            <person name="Paez-Espino D."/>
            <person name="Jungbluth S."/>
            <person name="Walsh D.A."/>
            <person name="Denef V.J."/>
            <person name="McMahon K.D."/>
            <person name="Konstantinidis K.T."/>
            <person name="Eloe-Fadrosh E.A."/>
            <person name="Kyrpides N.C."/>
            <person name="Woyke T."/>
        </authorList>
    </citation>
    <scope>NUCLEOTIDE SEQUENCE</scope>
    <source>
        <strain evidence="2">GVMAG-M-3300018416-45</strain>
    </source>
</reference>
<protein>
    <submittedName>
        <fullName evidence="2">Uncharacterized protein</fullName>
    </submittedName>
</protein>
<organism evidence="2">
    <name type="scientific">viral metagenome</name>
    <dbReference type="NCBI Taxonomy" id="1070528"/>
    <lineage>
        <taxon>unclassified sequences</taxon>
        <taxon>metagenomes</taxon>
        <taxon>organismal metagenomes</taxon>
    </lineage>
</organism>
<feature type="region of interest" description="Disordered" evidence="1">
    <location>
        <begin position="64"/>
        <end position="93"/>
    </location>
</feature>
<dbReference type="EMBL" id="MN739231">
    <property type="protein sequence ID" value="QHS94735.1"/>
    <property type="molecule type" value="Genomic_DNA"/>
</dbReference>